<feature type="compositionally biased region" description="Low complexity" evidence="2">
    <location>
        <begin position="23"/>
        <end position="42"/>
    </location>
</feature>
<feature type="region of interest" description="Disordered" evidence="2">
    <location>
        <begin position="1"/>
        <end position="42"/>
    </location>
</feature>
<accession>A0AAD7FHX2</accession>
<gene>
    <name evidence="3" type="ORF">B0H17DRAFT_1151133</name>
</gene>
<dbReference type="EMBL" id="JARKIE010000595">
    <property type="protein sequence ID" value="KAJ7625421.1"/>
    <property type="molecule type" value="Genomic_DNA"/>
</dbReference>
<evidence type="ECO:0000256" key="2">
    <source>
        <dbReference type="SAM" id="MobiDB-lite"/>
    </source>
</evidence>
<evidence type="ECO:0000313" key="4">
    <source>
        <dbReference type="Proteomes" id="UP001221757"/>
    </source>
</evidence>
<proteinExistence type="predicted"/>
<organism evidence="3 4">
    <name type="scientific">Mycena rosella</name>
    <name type="common">Pink bonnet</name>
    <name type="synonym">Agaricus rosellus</name>
    <dbReference type="NCBI Taxonomy" id="1033263"/>
    <lineage>
        <taxon>Eukaryota</taxon>
        <taxon>Fungi</taxon>
        <taxon>Dikarya</taxon>
        <taxon>Basidiomycota</taxon>
        <taxon>Agaricomycotina</taxon>
        <taxon>Agaricomycetes</taxon>
        <taxon>Agaricomycetidae</taxon>
        <taxon>Agaricales</taxon>
        <taxon>Marasmiineae</taxon>
        <taxon>Mycenaceae</taxon>
        <taxon>Mycena</taxon>
    </lineage>
</organism>
<evidence type="ECO:0000256" key="1">
    <source>
        <dbReference type="SAM" id="Coils"/>
    </source>
</evidence>
<name>A0AAD7FHX2_MYCRO</name>
<reference evidence="3" key="1">
    <citation type="submission" date="2023-03" db="EMBL/GenBank/DDBJ databases">
        <title>Massive genome expansion in bonnet fungi (Mycena s.s.) driven by repeated elements and novel gene families across ecological guilds.</title>
        <authorList>
            <consortium name="Lawrence Berkeley National Laboratory"/>
            <person name="Harder C.B."/>
            <person name="Miyauchi S."/>
            <person name="Viragh M."/>
            <person name="Kuo A."/>
            <person name="Thoen E."/>
            <person name="Andreopoulos B."/>
            <person name="Lu D."/>
            <person name="Skrede I."/>
            <person name="Drula E."/>
            <person name="Henrissat B."/>
            <person name="Morin E."/>
            <person name="Kohler A."/>
            <person name="Barry K."/>
            <person name="LaButti K."/>
            <person name="Morin E."/>
            <person name="Salamov A."/>
            <person name="Lipzen A."/>
            <person name="Mereny Z."/>
            <person name="Hegedus B."/>
            <person name="Baldrian P."/>
            <person name="Stursova M."/>
            <person name="Weitz H."/>
            <person name="Taylor A."/>
            <person name="Grigoriev I.V."/>
            <person name="Nagy L.G."/>
            <person name="Martin F."/>
            <person name="Kauserud H."/>
        </authorList>
    </citation>
    <scope>NUCLEOTIDE SEQUENCE</scope>
    <source>
        <strain evidence="3">CBHHK067</strain>
    </source>
</reference>
<dbReference type="Proteomes" id="UP001221757">
    <property type="component" value="Unassembled WGS sequence"/>
</dbReference>
<feature type="coiled-coil region" evidence="1">
    <location>
        <begin position="105"/>
        <end position="132"/>
    </location>
</feature>
<protein>
    <submittedName>
        <fullName evidence="3">Uncharacterized protein</fullName>
    </submittedName>
</protein>
<evidence type="ECO:0000313" key="3">
    <source>
        <dbReference type="EMBL" id="KAJ7625421.1"/>
    </source>
</evidence>
<dbReference type="AlphaFoldDB" id="A0AAD7FHX2"/>
<sequence length="322" mass="35369">MTTSADVVPTQKDSNTTSTDVVPAENNTPPTPTASPGTTATASLPLKHPEVLQECCTRSLRTHYLHLHENTGPFRAVASAWGAAHGSGTAEEALPLVEMEHHEQREALSCELDMLQRQLESAQNELHARTSDVLRGRNYAACRAHQPALEGRNPDPTINFAILVDFLSGTYTLKLAVDFVTTFARASTAVPQLCPYKFLVKRVHTVPALLFLFAVSDFLTLEFLVASHISEETDRQACDELLSKKEKVAQPTFSANTVTASKSEYKFLDMPCTPAIPRGQNYDPTDCVSYPPSVTGLGILVVIFTVEIQKWKFYDGPSIHQL</sequence>
<keyword evidence="4" id="KW-1185">Reference proteome</keyword>
<comment type="caution">
    <text evidence="3">The sequence shown here is derived from an EMBL/GenBank/DDBJ whole genome shotgun (WGS) entry which is preliminary data.</text>
</comment>
<feature type="compositionally biased region" description="Polar residues" evidence="2">
    <location>
        <begin position="1"/>
        <end position="20"/>
    </location>
</feature>
<keyword evidence="1" id="KW-0175">Coiled coil</keyword>